<name>A0AB39Y6U4_9ACTN</name>
<dbReference type="Gene3D" id="2.130.10.10">
    <property type="entry name" value="YVTN repeat-like/Quinoprotein amine dehydrogenase"/>
    <property type="match status" value="1"/>
</dbReference>
<keyword evidence="2" id="KW-0472">Membrane</keyword>
<feature type="compositionally biased region" description="Pro residues" evidence="1">
    <location>
        <begin position="40"/>
        <end position="60"/>
    </location>
</feature>
<dbReference type="InterPro" id="IPR011047">
    <property type="entry name" value="Quinoprotein_ADH-like_sf"/>
</dbReference>
<evidence type="ECO:0000313" key="4">
    <source>
        <dbReference type="EMBL" id="XDV65748.1"/>
    </source>
</evidence>
<dbReference type="EMBL" id="CP165727">
    <property type="protein sequence ID" value="XDV65748.1"/>
    <property type="molecule type" value="Genomic_DNA"/>
</dbReference>
<reference evidence="4" key="1">
    <citation type="submission" date="2024-08" db="EMBL/GenBank/DDBJ databases">
        <authorList>
            <person name="Yu S.T."/>
        </authorList>
    </citation>
    <scope>NUCLEOTIDE SEQUENCE</scope>
    <source>
        <strain evidence="4">R33</strain>
    </source>
</reference>
<feature type="region of interest" description="Disordered" evidence="1">
    <location>
        <begin position="1"/>
        <end position="124"/>
    </location>
</feature>
<evidence type="ECO:0000256" key="1">
    <source>
        <dbReference type="SAM" id="MobiDB-lite"/>
    </source>
</evidence>
<feature type="region of interest" description="Disordered" evidence="1">
    <location>
        <begin position="158"/>
        <end position="201"/>
    </location>
</feature>
<dbReference type="AlphaFoldDB" id="A0AB39Y6U4"/>
<dbReference type="SUPFAM" id="SSF50998">
    <property type="entry name" value="Quinoprotein alcohol dehydrogenase-like"/>
    <property type="match status" value="1"/>
</dbReference>
<feature type="transmembrane region" description="Helical" evidence="2">
    <location>
        <begin position="131"/>
        <end position="152"/>
    </location>
</feature>
<evidence type="ECO:0000256" key="2">
    <source>
        <dbReference type="SAM" id="Phobius"/>
    </source>
</evidence>
<sequence length="600" mass="61956">MSTPPPPNQPPAGGFGAPQDPPPQGFGAPQATPSGGFGTPPVPPVPPTAPQQPPVPPTVPAVPAAPAAPAGPPQGQPAYGYPQQGYGYPQQQPAPGAGAPPQFGAPTAPMQAAQPPAAGAPRGGNDKRTQLMIVGAALLAIVLIIAGGFWYVSGDGDGGDDKRPTADGSPSGKPAAGTPGSEKVPANVKSKPLFNQPNPTPEEVVTVAGSWLTDTTYVKSDVSKVVGYNTVDGAKKWEIPLPGELCGATKHVSDNKTAILFRPTQPTPEAKYPACTEVGVIDLNAGKLLWSGNAKGATTGDRPASYYEVTLSGQTVAAGGTSGGAAWNLADGKSLWTPKVDGEGCYDSGYAGGEALGVIRKCGRGDNQTLYAQTLDPATGAQTASYKLSPGIEWASIVSTKPLIVAADVGKTAKNASGVSDLFVVDPKGELKARISLASGNFGGKCGGTEVEKCNGFVVGNGKLYLPSIEHQGQAEAGRTNELLSFDLETGKQTTDRADAGERYTMFPLRMDGSHIIAYKEPPYDKGGQIVSIDGATMKETVLMENPAEKASRTAETGFSPDFSEYRYHNGKLFISRTTARKPYSDKGDPEYLFVSFSAS</sequence>
<protein>
    <submittedName>
        <fullName evidence="4">PQQ-binding-like beta-propeller repeat protein</fullName>
    </submittedName>
</protein>
<feature type="compositionally biased region" description="Low complexity" evidence="1">
    <location>
        <begin position="76"/>
        <end position="120"/>
    </location>
</feature>
<dbReference type="RefSeq" id="WP_369778599.1">
    <property type="nucleotide sequence ID" value="NZ_CP165727.1"/>
</dbReference>
<feature type="compositionally biased region" description="Pro residues" evidence="1">
    <location>
        <begin position="1"/>
        <end position="10"/>
    </location>
</feature>
<gene>
    <name evidence="4" type="ORF">AB5J51_23790</name>
</gene>
<dbReference type="Pfam" id="PF13360">
    <property type="entry name" value="PQQ_2"/>
    <property type="match status" value="1"/>
</dbReference>
<keyword evidence="2" id="KW-1133">Transmembrane helix</keyword>
<organism evidence="4">
    <name type="scientific">Streptomyces sp. R33</name>
    <dbReference type="NCBI Taxonomy" id="3238629"/>
    <lineage>
        <taxon>Bacteria</taxon>
        <taxon>Bacillati</taxon>
        <taxon>Actinomycetota</taxon>
        <taxon>Actinomycetes</taxon>
        <taxon>Kitasatosporales</taxon>
        <taxon>Streptomycetaceae</taxon>
        <taxon>Streptomyces</taxon>
    </lineage>
</organism>
<proteinExistence type="predicted"/>
<keyword evidence="2" id="KW-0812">Transmembrane</keyword>
<feature type="domain" description="Pyrrolo-quinoline quinone repeat" evidence="3">
    <location>
        <begin position="277"/>
        <end position="499"/>
    </location>
</feature>
<dbReference type="InterPro" id="IPR002372">
    <property type="entry name" value="PQQ_rpt_dom"/>
</dbReference>
<accession>A0AB39Y6U4</accession>
<evidence type="ECO:0000259" key="3">
    <source>
        <dbReference type="Pfam" id="PF13360"/>
    </source>
</evidence>
<dbReference type="InterPro" id="IPR015943">
    <property type="entry name" value="WD40/YVTN_repeat-like_dom_sf"/>
</dbReference>